<dbReference type="EMBL" id="JBBMFM010000296">
    <property type="protein sequence ID" value="MEQ2429188.1"/>
    <property type="molecule type" value="Genomic_DNA"/>
</dbReference>
<sequence>MMNHQDVIVAKQAEEETINKVKLVGSVVHKFRPRDNGMVLTVAAGRAGTDHADYPNVVFYGEVAEIIDKTIEVVPGNYPRVCIEGMVQTTRRTMNGHTQYYQNIVGYTLSRAPTNLEYLTGKKNIGARKLEGCNEVCILGKVIGIYEIPSNGCSPIGTIVTLRTVDNGRVNFPRLTCFGLVGQEAAKLAENDCVCIAASIQTKRREGPDGKTQRYETMIGHSTVRQTGS</sequence>
<dbReference type="Proteomes" id="UP001454086">
    <property type="component" value="Unassembled WGS sequence"/>
</dbReference>
<reference evidence="1 2" key="1">
    <citation type="submission" date="2024-03" db="EMBL/GenBank/DDBJ databases">
        <title>Human intestinal bacterial collection.</title>
        <authorList>
            <person name="Pauvert C."/>
            <person name="Hitch T.C.A."/>
            <person name="Clavel T."/>
        </authorList>
    </citation>
    <scope>NUCLEOTIDE SEQUENCE [LARGE SCALE GENOMIC DNA]</scope>
    <source>
        <strain evidence="1 2">CLA-SR-H021</strain>
    </source>
</reference>
<evidence type="ECO:0000313" key="2">
    <source>
        <dbReference type="Proteomes" id="UP001454086"/>
    </source>
</evidence>
<keyword evidence="2" id="KW-1185">Reference proteome</keyword>
<gene>
    <name evidence="1" type="ORF">WMQ36_29925</name>
</gene>
<name>A0ABV1DFN6_9FIRM</name>
<organism evidence="1 2">
    <name type="scientific">Enterocloster hominis</name>
    <name type="common">ex Hitch et al. 2024</name>
    <dbReference type="NCBI Taxonomy" id="1917870"/>
    <lineage>
        <taxon>Bacteria</taxon>
        <taxon>Bacillati</taxon>
        <taxon>Bacillota</taxon>
        <taxon>Clostridia</taxon>
        <taxon>Lachnospirales</taxon>
        <taxon>Lachnospiraceae</taxon>
        <taxon>Enterocloster</taxon>
    </lineage>
</organism>
<comment type="caution">
    <text evidence="1">The sequence shown here is derived from an EMBL/GenBank/DDBJ whole genome shotgun (WGS) entry which is preliminary data.</text>
</comment>
<proteinExistence type="predicted"/>
<accession>A0ABV1DFN6</accession>
<dbReference type="RefSeq" id="WP_040379372.1">
    <property type="nucleotide sequence ID" value="NZ_JAJFDX010000005.1"/>
</dbReference>
<evidence type="ECO:0008006" key="3">
    <source>
        <dbReference type="Google" id="ProtNLM"/>
    </source>
</evidence>
<protein>
    <recommendedName>
        <fullName evidence="3">Single-stranded DNA-binding protein</fullName>
    </recommendedName>
</protein>
<evidence type="ECO:0000313" key="1">
    <source>
        <dbReference type="EMBL" id="MEQ2429188.1"/>
    </source>
</evidence>